<evidence type="ECO:0000256" key="7">
    <source>
        <dbReference type="SAM" id="MobiDB-lite"/>
    </source>
</evidence>
<comment type="caution">
    <text evidence="9">The sequence shown here is derived from an EMBL/GenBank/DDBJ whole genome shotgun (WGS) entry which is preliminary data.</text>
</comment>
<dbReference type="Proteomes" id="UP001310890">
    <property type="component" value="Unassembled WGS sequence"/>
</dbReference>
<protein>
    <recommendedName>
        <fullName evidence="4">ADP-ribose 1''-phosphate phosphatase</fullName>
        <ecNumber evidence="3">3.1.3.84</ecNumber>
    </recommendedName>
</protein>
<dbReference type="PANTHER" id="PTHR12521">
    <property type="entry name" value="PROTEIN C6ORF130"/>
    <property type="match status" value="1"/>
</dbReference>
<dbReference type="EC" id="3.1.3.84" evidence="3"/>
<evidence type="ECO:0000256" key="1">
    <source>
        <dbReference type="ARBA" id="ARBA00002432"/>
    </source>
</evidence>
<feature type="domain" description="Macro" evidence="8">
    <location>
        <begin position="89"/>
        <end position="239"/>
    </location>
</feature>
<dbReference type="InterPro" id="IPR002589">
    <property type="entry name" value="Macro_dom"/>
</dbReference>
<feature type="region of interest" description="Disordered" evidence="7">
    <location>
        <begin position="1"/>
        <end position="44"/>
    </location>
</feature>
<proteinExistence type="inferred from homology"/>
<dbReference type="EMBL" id="JAVRRL010000005">
    <property type="protein sequence ID" value="KAK5117238.1"/>
    <property type="molecule type" value="Genomic_DNA"/>
</dbReference>
<dbReference type="Gene3D" id="3.40.220.10">
    <property type="entry name" value="Leucine Aminopeptidase, subunit E, domain 1"/>
    <property type="match status" value="1"/>
</dbReference>
<evidence type="ECO:0000256" key="4">
    <source>
        <dbReference type="ARBA" id="ARBA00019744"/>
    </source>
</evidence>
<evidence type="ECO:0000313" key="10">
    <source>
        <dbReference type="Proteomes" id="UP001310890"/>
    </source>
</evidence>
<dbReference type="GO" id="GO:0140291">
    <property type="term" value="P:peptidyl-glutamate ADP-deribosylation"/>
    <property type="evidence" value="ECO:0007669"/>
    <property type="project" value="TreeGrafter"/>
</dbReference>
<sequence length="263" mass="28557">MAPATLDTWVRKANTGAKRKSENAHDGPQQRPLKRVDARSSPEAREIFQLETSTDDTSQPATEHHPEHTLKIKEATGDIFAAPPNTLLIHACNCQGSWSAGIAQAFHNLYPSAYTKYAAHCKTTKQKATLVGTGLLIAQPSSTKASMTAVNTTSKSTGIRKPAGKVEAKHFVGCLFTSSRYGRAKDTPAQILDATGPAMKDLLRQVKEWNATAGDEDKVGEVRICQINSGLFNVLWAKTRAVLETIDVDGGDIQEITVFVRDE</sequence>
<dbReference type="SUPFAM" id="SSF52949">
    <property type="entry name" value="Macro domain-like"/>
    <property type="match status" value="1"/>
</dbReference>
<evidence type="ECO:0000313" key="9">
    <source>
        <dbReference type="EMBL" id="KAK5117238.1"/>
    </source>
</evidence>
<dbReference type="Pfam" id="PF01661">
    <property type="entry name" value="Macro"/>
    <property type="match status" value="1"/>
</dbReference>
<evidence type="ECO:0000256" key="2">
    <source>
        <dbReference type="ARBA" id="ARBA00006575"/>
    </source>
</evidence>
<dbReference type="PANTHER" id="PTHR12521:SF0">
    <property type="entry name" value="ADP-RIBOSE GLYCOHYDROLASE OARD1"/>
    <property type="match status" value="1"/>
</dbReference>
<accession>A0AAN7TP02</accession>
<dbReference type="InterPro" id="IPR043472">
    <property type="entry name" value="Macro_dom-like"/>
</dbReference>
<feature type="compositionally biased region" description="Basic and acidic residues" evidence="7">
    <location>
        <begin position="34"/>
        <end position="44"/>
    </location>
</feature>
<evidence type="ECO:0000256" key="5">
    <source>
        <dbReference type="ARBA" id="ARBA00022912"/>
    </source>
</evidence>
<name>A0AAN7TP02_9PEZI</name>
<comment type="function">
    <text evidence="1">Highly specific phosphatase involved in the metabolism of ADP-ribose 1''-phosphate (Appr1p) which is produced as a consequence of tRNA splicing.</text>
</comment>
<feature type="region of interest" description="Disordered" evidence="7">
    <location>
        <begin position="49"/>
        <end position="68"/>
    </location>
</feature>
<keyword evidence="5" id="KW-0904">Protein phosphatase</keyword>
<gene>
    <name evidence="9" type="ORF">LTR62_005855</name>
</gene>
<dbReference type="AlphaFoldDB" id="A0AAN7TP02"/>
<organism evidence="9 10">
    <name type="scientific">Meristemomyces frigidus</name>
    <dbReference type="NCBI Taxonomy" id="1508187"/>
    <lineage>
        <taxon>Eukaryota</taxon>
        <taxon>Fungi</taxon>
        <taxon>Dikarya</taxon>
        <taxon>Ascomycota</taxon>
        <taxon>Pezizomycotina</taxon>
        <taxon>Dothideomycetes</taxon>
        <taxon>Dothideomycetidae</taxon>
        <taxon>Mycosphaerellales</taxon>
        <taxon>Teratosphaeriaceae</taxon>
        <taxon>Meristemomyces</taxon>
    </lineage>
</organism>
<comment type="similarity">
    <text evidence="2">Belongs to the POA1 family.</text>
</comment>
<comment type="catalytic activity">
    <reaction evidence="6">
        <text>ADP-alpha-D-ribose 1''-phosphate + H2O = ADP-D-ribose + phosphate</text>
        <dbReference type="Rhea" id="RHEA:25029"/>
        <dbReference type="ChEBI" id="CHEBI:15377"/>
        <dbReference type="ChEBI" id="CHEBI:43474"/>
        <dbReference type="ChEBI" id="CHEBI:57967"/>
        <dbReference type="ChEBI" id="CHEBI:58753"/>
        <dbReference type="EC" id="3.1.3.84"/>
    </reaction>
</comment>
<keyword evidence="5" id="KW-0378">Hydrolase</keyword>
<feature type="compositionally biased region" description="Polar residues" evidence="7">
    <location>
        <begin position="50"/>
        <end position="61"/>
    </location>
</feature>
<evidence type="ECO:0000256" key="6">
    <source>
        <dbReference type="ARBA" id="ARBA00034427"/>
    </source>
</evidence>
<dbReference type="InterPro" id="IPR050892">
    <property type="entry name" value="ADP-ribose_metab_enzymes"/>
</dbReference>
<reference evidence="9" key="1">
    <citation type="submission" date="2023-08" db="EMBL/GenBank/DDBJ databases">
        <title>Black Yeasts Isolated from many extreme environments.</title>
        <authorList>
            <person name="Coleine C."/>
            <person name="Stajich J.E."/>
            <person name="Selbmann L."/>
        </authorList>
    </citation>
    <scope>NUCLEOTIDE SEQUENCE</scope>
    <source>
        <strain evidence="9">CCFEE 5401</strain>
    </source>
</reference>
<evidence type="ECO:0000259" key="8">
    <source>
        <dbReference type="Pfam" id="PF01661"/>
    </source>
</evidence>
<dbReference type="GO" id="GO:0004721">
    <property type="term" value="F:phosphoprotein phosphatase activity"/>
    <property type="evidence" value="ECO:0007669"/>
    <property type="project" value="UniProtKB-KW"/>
</dbReference>
<evidence type="ECO:0000256" key="3">
    <source>
        <dbReference type="ARBA" id="ARBA00012983"/>
    </source>
</evidence>